<dbReference type="EMBL" id="AMYT01000017">
    <property type="protein sequence ID" value="EKU27436.1"/>
    <property type="molecule type" value="Genomic_DNA"/>
</dbReference>
<name>K8ZPD2_9ENTE</name>
<dbReference type="Pfam" id="PF01966">
    <property type="entry name" value="HD"/>
    <property type="match status" value="1"/>
</dbReference>
<evidence type="ECO:0000256" key="1">
    <source>
        <dbReference type="SAM" id="Phobius"/>
    </source>
</evidence>
<keyword evidence="1" id="KW-1133">Transmembrane helix</keyword>
<feature type="transmembrane region" description="Helical" evidence="1">
    <location>
        <begin position="338"/>
        <end position="355"/>
    </location>
</feature>
<dbReference type="PANTHER" id="PTHR36442:SF1">
    <property type="entry name" value="CYCLIC-DI-AMP PHOSPHODIESTERASE PGPH"/>
    <property type="match status" value="1"/>
</dbReference>
<gene>
    <name evidence="3" type="ORF">C683_0767</name>
</gene>
<dbReference type="InterPro" id="IPR006674">
    <property type="entry name" value="HD_domain"/>
</dbReference>
<accession>K8ZPD2</accession>
<keyword evidence="1" id="KW-0812">Transmembrane</keyword>
<feature type="transmembrane region" description="Helical" evidence="1">
    <location>
        <begin position="361"/>
        <end position="379"/>
    </location>
</feature>
<feature type="transmembrane region" description="Helical" evidence="1">
    <location>
        <begin position="421"/>
        <end position="438"/>
    </location>
</feature>
<evidence type="ECO:0000259" key="2">
    <source>
        <dbReference type="SMART" id="SM00471"/>
    </source>
</evidence>
<reference evidence="3 4" key="1">
    <citation type="journal article" date="2013" name="Genome Announc.">
        <title>Draft Genome Sequence of Catellicoccus marimammalium, a Novel Species Commonly Found in Gull Feces.</title>
        <authorList>
            <person name="Weigand M.R."/>
            <person name="Ryu H."/>
            <person name="Bozcek L."/>
            <person name="Konstantinidis K.T."/>
            <person name="Santo Domingo J.W."/>
        </authorList>
    </citation>
    <scope>NUCLEOTIDE SEQUENCE [LARGE SCALE GENOMIC DNA]</scope>
    <source>
        <strain evidence="3 4">M35/04/3</strain>
    </source>
</reference>
<feature type="transmembrane region" description="Helical" evidence="1">
    <location>
        <begin position="287"/>
        <end position="308"/>
    </location>
</feature>
<feature type="transmembrane region" description="Helical" evidence="1">
    <location>
        <begin position="391"/>
        <end position="409"/>
    </location>
</feature>
<keyword evidence="1" id="KW-0472">Membrane</keyword>
<dbReference type="InterPro" id="IPR011624">
    <property type="entry name" value="Metal-dep_PHydrolase_7TM_extra"/>
</dbReference>
<dbReference type="InterPro" id="IPR011621">
    <property type="entry name" value="Metal-dep_PHydrolase_7TM_intra"/>
</dbReference>
<dbReference type="SMART" id="SM00471">
    <property type="entry name" value="HDc"/>
    <property type="match status" value="1"/>
</dbReference>
<organism evidence="3 4">
    <name type="scientific">Catellicoccus marimammalium M35/04/3</name>
    <dbReference type="NCBI Taxonomy" id="1234409"/>
    <lineage>
        <taxon>Bacteria</taxon>
        <taxon>Bacillati</taxon>
        <taxon>Bacillota</taxon>
        <taxon>Bacilli</taxon>
        <taxon>Lactobacillales</taxon>
        <taxon>Enterococcaceae</taxon>
        <taxon>Catellicoccus</taxon>
    </lineage>
</organism>
<keyword evidence="3" id="KW-0378">Hydrolase</keyword>
<dbReference type="InterPro" id="IPR006675">
    <property type="entry name" value="HDIG_dom"/>
</dbReference>
<dbReference type="eggNOG" id="COG1480">
    <property type="taxonomic scope" value="Bacteria"/>
</dbReference>
<sequence>MPVLMILFSLSIFALLFHNVQQKELNLHEGQVASETIRANKTVENKYETREKQRIAEEAVVPEYNYDDNLKSAQINMINQLFDLVNKVNKEDKKLSVDEKIAKLKKKFEDISSDHFASYQKLPESFYQQLFSLSHNELENARKVSTALVDKYMSMHIRTNTLANTKQQALRELDQLQIPKNEHVIDEALINNGLVVNEISNSKKTEELREKAKQSVAPVMIYQGEIIVREGSPIDAKAMEKLKALGLTNKSTTLFPLEALILTIVFQVILILYTAKQMSSLTKRKRFILFYVMMMLISIVVMKFLQLFQGEGSIYIPYLFPAAFMPLVLNIFINRRTAVMAVIFQAIFAMFAFYHSIGTSTLLMIIITYVLTGLLATLVKRKRIAQQIFPSFLWLIAYPVIFQVILMIYQGMDFTSRETWLTLLCVVIGCGLSFLLTMGMHPYIELILTDDSSIVLNELSNPNQPLLKRLLEEAPGTYHHSMMVANLSANAVAEIGGRSMATRVGCYYHDIGKVKHANFFVENLPAGAENPHKFLLPEDSRQIIFGHITDGIKMLQDAHMPQSIIDICAQHHGTTLMRYFYVTAKERDDSVTEEEYRYPGPKPQTKEAAVVSIADSSEAAVRAMGQPSSQQIADFVHNLINNRIEDGQFDECDITMKELRIVEKSIVNGLCSTFHSRIQYPELKKDDHN</sequence>
<dbReference type="GO" id="GO:0016787">
    <property type="term" value="F:hydrolase activity"/>
    <property type="evidence" value="ECO:0007669"/>
    <property type="project" value="UniProtKB-KW"/>
</dbReference>
<dbReference type="NCBIfam" id="TIGR00277">
    <property type="entry name" value="HDIG"/>
    <property type="match status" value="1"/>
</dbReference>
<protein>
    <submittedName>
        <fullName evidence="3">Membrane protein containing HD superfamily hydrolase</fullName>
    </submittedName>
</protein>
<dbReference type="SUPFAM" id="SSF109604">
    <property type="entry name" value="HD-domain/PDEase-like"/>
    <property type="match status" value="1"/>
</dbReference>
<dbReference type="InterPro" id="IPR052722">
    <property type="entry name" value="PgpH_phosphodiesterase"/>
</dbReference>
<dbReference type="PANTHER" id="PTHR36442">
    <property type="entry name" value="CYCLIC-DI-AMP PHOSPHODIESTERASE PGPH"/>
    <property type="match status" value="1"/>
</dbReference>
<dbReference type="Proteomes" id="UP000016057">
    <property type="component" value="Unassembled WGS sequence"/>
</dbReference>
<feature type="transmembrane region" description="Helical" evidence="1">
    <location>
        <begin position="254"/>
        <end position="275"/>
    </location>
</feature>
<dbReference type="Gene3D" id="1.10.3210.10">
    <property type="entry name" value="Hypothetical protein af1432"/>
    <property type="match status" value="1"/>
</dbReference>
<feature type="domain" description="HD/PDEase" evidence="2">
    <location>
        <begin position="473"/>
        <end position="629"/>
    </location>
</feature>
<dbReference type="InterPro" id="IPR003607">
    <property type="entry name" value="HD/PDEase_dom"/>
</dbReference>
<feature type="transmembrane region" description="Helical" evidence="1">
    <location>
        <begin position="314"/>
        <end position="333"/>
    </location>
</feature>
<dbReference type="STRING" id="1234409.C683_0767"/>
<dbReference type="CDD" id="cd00077">
    <property type="entry name" value="HDc"/>
    <property type="match status" value="1"/>
</dbReference>
<comment type="caution">
    <text evidence="3">The sequence shown here is derived from an EMBL/GenBank/DDBJ whole genome shotgun (WGS) entry which is preliminary data.</text>
</comment>
<evidence type="ECO:0000313" key="4">
    <source>
        <dbReference type="Proteomes" id="UP000016057"/>
    </source>
</evidence>
<dbReference type="Pfam" id="PF07698">
    <property type="entry name" value="7TM-7TMR_HD"/>
    <property type="match status" value="1"/>
</dbReference>
<evidence type="ECO:0000313" key="3">
    <source>
        <dbReference type="EMBL" id="EKU27436.1"/>
    </source>
</evidence>
<dbReference type="AlphaFoldDB" id="K8ZPD2"/>
<proteinExistence type="predicted"/>
<dbReference type="PATRIC" id="fig|1234409.3.peg.718"/>
<dbReference type="Pfam" id="PF07697">
    <property type="entry name" value="7TMR-HDED"/>
    <property type="match status" value="1"/>
</dbReference>
<keyword evidence="4" id="KW-1185">Reference proteome</keyword>